<dbReference type="InterPro" id="IPR013196">
    <property type="entry name" value="HTH_11"/>
</dbReference>
<dbReference type="PANTHER" id="PTHR30185:SF9">
    <property type="entry name" value="MANNITOL-SPECIFIC PHOSPHOTRANSFERASE ENZYME IIA COMPONENT"/>
    <property type="match status" value="1"/>
</dbReference>
<dbReference type="PANTHER" id="PTHR30185">
    <property type="entry name" value="CRYPTIC BETA-GLUCOSIDE BGL OPERON ANTITERMINATOR"/>
    <property type="match status" value="1"/>
</dbReference>
<name>A0A941DUN7_9BACI</name>
<dbReference type="PROSITE" id="PS51372">
    <property type="entry name" value="PRD_2"/>
    <property type="match status" value="2"/>
</dbReference>
<dbReference type="PROSITE" id="PS51099">
    <property type="entry name" value="PTS_EIIB_TYPE_2"/>
    <property type="match status" value="1"/>
</dbReference>
<evidence type="ECO:0000256" key="2">
    <source>
        <dbReference type="ARBA" id="ARBA00022737"/>
    </source>
</evidence>
<dbReference type="SUPFAM" id="SSF46785">
    <property type="entry name" value="Winged helix' DNA-binding domain"/>
    <property type="match status" value="2"/>
</dbReference>
<dbReference type="GO" id="GO:0008982">
    <property type="term" value="F:protein-N(PI)-phosphohistidine-sugar phosphotransferase activity"/>
    <property type="evidence" value="ECO:0007669"/>
    <property type="project" value="InterPro"/>
</dbReference>
<dbReference type="Gene3D" id="3.40.50.2300">
    <property type="match status" value="1"/>
</dbReference>
<evidence type="ECO:0000256" key="3">
    <source>
        <dbReference type="SAM" id="Coils"/>
    </source>
</evidence>
<evidence type="ECO:0000259" key="6">
    <source>
        <dbReference type="PROSITE" id="PS51372"/>
    </source>
</evidence>
<accession>A0A941DUN7</accession>
<dbReference type="CDD" id="cd05568">
    <property type="entry name" value="PTS_IIB_bgl_like"/>
    <property type="match status" value="1"/>
</dbReference>
<keyword evidence="3" id="KW-0175">Coiled coil</keyword>
<reference evidence="7" key="1">
    <citation type="submission" date="2021-04" db="EMBL/GenBank/DDBJ databases">
        <title>Isolation and polyphasic classification of algal microorganism.</title>
        <authorList>
            <person name="Wang S."/>
        </authorList>
    </citation>
    <scope>NUCLEOTIDE SEQUENCE</scope>
    <source>
        <strain evidence="7">720a</strain>
    </source>
</reference>
<feature type="domain" description="PRD" evidence="6">
    <location>
        <begin position="301"/>
        <end position="408"/>
    </location>
</feature>
<dbReference type="InterPro" id="IPR013011">
    <property type="entry name" value="PTS_EIIB_2"/>
</dbReference>
<dbReference type="SUPFAM" id="SSF63520">
    <property type="entry name" value="PTS-regulatory domain, PRD"/>
    <property type="match status" value="2"/>
</dbReference>
<organism evidence="7 8">
    <name type="scientific">Virgibacillus salarius</name>
    <dbReference type="NCBI Taxonomy" id="447199"/>
    <lineage>
        <taxon>Bacteria</taxon>
        <taxon>Bacillati</taxon>
        <taxon>Bacillota</taxon>
        <taxon>Bacilli</taxon>
        <taxon>Bacillales</taxon>
        <taxon>Bacillaceae</taxon>
        <taxon>Virgibacillus</taxon>
    </lineage>
</organism>
<dbReference type="GO" id="GO:0006355">
    <property type="term" value="P:regulation of DNA-templated transcription"/>
    <property type="evidence" value="ECO:0007669"/>
    <property type="project" value="InterPro"/>
</dbReference>
<evidence type="ECO:0000313" key="8">
    <source>
        <dbReference type="Proteomes" id="UP000675284"/>
    </source>
</evidence>
<dbReference type="RefSeq" id="WP_034679319.1">
    <property type="nucleotide sequence ID" value="NZ_BAAACY010000104.1"/>
</dbReference>
<evidence type="ECO:0000259" key="5">
    <source>
        <dbReference type="PROSITE" id="PS51099"/>
    </source>
</evidence>
<evidence type="ECO:0000259" key="4">
    <source>
        <dbReference type="PROSITE" id="PS51094"/>
    </source>
</evidence>
<dbReference type="Gene3D" id="1.10.10.10">
    <property type="entry name" value="Winged helix-like DNA-binding domain superfamily/Winged helix DNA-binding domain"/>
    <property type="match status" value="2"/>
</dbReference>
<feature type="domain" description="PTS EIIB type-2" evidence="5">
    <location>
        <begin position="414"/>
        <end position="502"/>
    </location>
</feature>
<proteinExistence type="predicted"/>
<dbReference type="Pfam" id="PF08279">
    <property type="entry name" value="HTH_11"/>
    <property type="match status" value="1"/>
</dbReference>
<dbReference type="EMBL" id="JAGSOT010000020">
    <property type="protein sequence ID" value="MBR7796056.1"/>
    <property type="molecule type" value="Genomic_DNA"/>
</dbReference>
<comment type="caution">
    <text evidence="7">The sequence shown here is derived from an EMBL/GenBank/DDBJ whole genome shotgun (WGS) entry which is preliminary data.</text>
</comment>
<dbReference type="InterPro" id="IPR011608">
    <property type="entry name" value="PRD"/>
</dbReference>
<dbReference type="Proteomes" id="UP000675284">
    <property type="component" value="Unassembled WGS sequence"/>
</dbReference>
<dbReference type="InterPro" id="IPR036390">
    <property type="entry name" value="WH_DNA-bd_sf"/>
</dbReference>
<feature type="coiled-coil region" evidence="3">
    <location>
        <begin position="112"/>
        <end position="146"/>
    </location>
</feature>
<dbReference type="InterPro" id="IPR036095">
    <property type="entry name" value="PTS_EIIB-like_sf"/>
</dbReference>
<gene>
    <name evidence="7" type="ORF">KCX74_08375</name>
</gene>
<keyword evidence="2" id="KW-0677">Repeat</keyword>
<dbReference type="InterPro" id="IPR050661">
    <property type="entry name" value="BglG_antiterminators"/>
</dbReference>
<evidence type="ECO:0000313" key="7">
    <source>
        <dbReference type="EMBL" id="MBR7796056.1"/>
    </source>
</evidence>
<dbReference type="InterPro" id="IPR002178">
    <property type="entry name" value="PTS_EIIA_type-2_dom"/>
</dbReference>
<dbReference type="InterPro" id="IPR036388">
    <property type="entry name" value="WH-like_DNA-bd_sf"/>
</dbReference>
<dbReference type="Pfam" id="PF00359">
    <property type="entry name" value="PTS_EIIA_2"/>
    <property type="match status" value="1"/>
</dbReference>
<keyword evidence="1" id="KW-0808">Transferase</keyword>
<dbReference type="Gene3D" id="1.10.1790.10">
    <property type="entry name" value="PRD domain"/>
    <property type="match status" value="2"/>
</dbReference>
<dbReference type="InterPro" id="IPR036634">
    <property type="entry name" value="PRD_sf"/>
</dbReference>
<sequence>MNQRSMAVLKQLIQQDAYISVSKLSTIFNVSRRSIYNDLEKVNDWLKEHGFDAIKQVRSEGIYLDDQTKQEIIKKYTLMEDSYYEYSAGERRAWIYIHITSSSQAYFIEDLKELLQVSRNTILEDIKKLKREIGEYALQLSSERGEGYYITGNESDVRDLLIHYLSIVTPNDGWYSLMDEIPPLQTFSIFRMEWLQILHKYLIEYEQQFKIEIIDDVLNNLVIWFHFFMKRMEKGAVIENDPIEKQIIAATEEYVGAKLLCEQLFKRLSNPQALHEEVYYITKYLLSAKVKYNLGPDLANKEMQSLLDVVENMVADFQLYAAVEFDEPDIIIQNLLLHLKPAYYRIKYGIKVENTLVASVKQNYPEVFHITKKVMRHFENLMNQKVDENEIAFIAIHFGGWLRKEGVILEQSPKKLLIVCTNGLGTSRLLESQLEGLFSNIEIQGVTSLREYQQMELTIDFIVSTIALPQRGVPVFVVNPVLNDDDKEQLFKKVNSLFDNGNKQQRYSAETILDIVRRYSSIHNEDALRQELRRYLYAPVHLDNEGGKQSLHELLPPQRIKVMERVDTWEQAVRIAAKPLLYEKYIENHYIEKMIENIKNSGPYVVISEHFALPHAGPFDGVNKTGFSMLGLREPVNILGKEVRILVILASKDNEQHLKALSQLTRLFSNKKNKNHLTQTMDKSEISHFIRVYSKEN</sequence>
<dbReference type="GO" id="GO:0009401">
    <property type="term" value="P:phosphoenolpyruvate-dependent sugar phosphotransferase system"/>
    <property type="evidence" value="ECO:0007669"/>
    <property type="project" value="InterPro"/>
</dbReference>
<dbReference type="InterPro" id="IPR016152">
    <property type="entry name" value="PTrfase/Anion_transptr"/>
</dbReference>
<dbReference type="Gene3D" id="3.40.930.10">
    <property type="entry name" value="Mannitol-specific EII, Chain A"/>
    <property type="match status" value="1"/>
</dbReference>
<dbReference type="Pfam" id="PF00874">
    <property type="entry name" value="PRD"/>
    <property type="match status" value="2"/>
</dbReference>
<evidence type="ECO:0000256" key="1">
    <source>
        <dbReference type="ARBA" id="ARBA00022679"/>
    </source>
</evidence>
<feature type="domain" description="PRD" evidence="6">
    <location>
        <begin position="189"/>
        <end position="295"/>
    </location>
</feature>
<feature type="domain" description="PTS EIIA type-2" evidence="4">
    <location>
        <begin position="553"/>
        <end position="693"/>
    </location>
</feature>
<dbReference type="SUPFAM" id="SSF52794">
    <property type="entry name" value="PTS system IIB component-like"/>
    <property type="match status" value="1"/>
</dbReference>
<dbReference type="PROSITE" id="PS51094">
    <property type="entry name" value="PTS_EIIA_TYPE_2"/>
    <property type="match status" value="1"/>
</dbReference>
<dbReference type="SUPFAM" id="SSF55804">
    <property type="entry name" value="Phoshotransferase/anion transport protein"/>
    <property type="match status" value="1"/>
</dbReference>
<dbReference type="AlphaFoldDB" id="A0A941DUN7"/>
<keyword evidence="8" id="KW-1185">Reference proteome</keyword>
<protein>
    <submittedName>
        <fullName evidence="7">BglG family transcription antiterminator</fullName>
    </submittedName>
</protein>